<dbReference type="AlphaFoldDB" id="A0A6V8N308"/>
<evidence type="ECO:0000313" key="6">
    <source>
        <dbReference type="EMBL" id="GFO66033.1"/>
    </source>
</evidence>
<dbReference type="Proteomes" id="UP000831485">
    <property type="component" value="Chromosome"/>
</dbReference>
<keyword evidence="3" id="KW-0479">Metal-binding</keyword>
<protein>
    <submittedName>
        <fullName evidence="7">Bacteriohemerythrin</fullName>
    </submittedName>
</protein>
<keyword evidence="4" id="KW-0408">Iron</keyword>
<reference evidence="7" key="3">
    <citation type="submission" date="2022-04" db="EMBL/GenBank/DDBJ databases">
        <authorList>
            <person name="Liu G."/>
        </authorList>
    </citation>
    <scope>NUCLEOTIDE SEQUENCE</scope>
    <source>
        <strain evidence="7">RG22</strain>
    </source>
</reference>
<evidence type="ECO:0000256" key="4">
    <source>
        <dbReference type="ARBA" id="ARBA00023004"/>
    </source>
</evidence>
<dbReference type="PROSITE" id="PS00550">
    <property type="entry name" value="HEMERYTHRINS"/>
    <property type="match status" value="1"/>
</dbReference>
<dbReference type="InterPro" id="IPR012827">
    <property type="entry name" value="Hemerythrin_metal-bd"/>
</dbReference>
<evidence type="ECO:0000313" key="7">
    <source>
        <dbReference type="EMBL" id="UPU34575.1"/>
    </source>
</evidence>
<name>A0A6V8N308_9BACT</name>
<evidence type="ECO:0000256" key="3">
    <source>
        <dbReference type="ARBA" id="ARBA00022723"/>
    </source>
</evidence>
<dbReference type="EMBL" id="CP096574">
    <property type="protein sequence ID" value="UPU34575.1"/>
    <property type="molecule type" value="Genomic_DNA"/>
</dbReference>
<dbReference type="InterPro" id="IPR016131">
    <property type="entry name" value="Haemerythrin_Fe_BS"/>
</dbReference>
<dbReference type="InterPro" id="IPR012312">
    <property type="entry name" value="Hemerythrin-like"/>
</dbReference>
<dbReference type="Pfam" id="PF01814">
    <property type="entry name" value="Hemerythrin"/>
    <property type="match status" value="1"/>
</dbReference>
<dbReference type="SUPFAM" id="SSF47188">
    <property type="entry name" value="Hemerythrin-like"/>
    <property type="match status" value="1"/>
</dbReference>
<evidence type="ECO:0000313" key="9">
    <source>
        <dbReference type="Proteomes" id="UP000831485"/>
    </source>
</evidence>
<evidence type="ECO:0000313" key="8">
    <source>
        <dbReference type="Proteomes" id="UP000568888"/>
    </source>
</evidence>
<dbReference type="Proteomes" id="UP000568888">
    <property type="component" value="Unassembled WGS sequence"/>
</dbReference>
<organism evidence="6 8">
    <name type="scientific">Geomonas paludis</name>
    <dbReference type="NCBI Taxonomy" id="2740185"/>
    <lineage>
        <taxon>Bacteria</taxon>
        <taxon>Pseudomonadati</taxon>
        <taxon>Thermodesulfobacteriota</taxon>
        <taxon>Desulfuromonadia</taxon>
        <taxon>Geobacterales</taxon>
        <taxon>Geobacteraceae</taxon>
        <taxon>Geomonas</taxon>
    </lineage>
</organism>
<dbReference type="NCBIfam" id="NF033749">
    <property type="entry name" value="bact_hemeryth"/>
    <property type="match status" value="1"/>
</dbReference>
<evidence type="ECO:0000256" key="1">
    <source>
        <dbReference type="ARBA" id="ARBA00010587"/>
    </source>
</evidence>
<comment type="similarity">
    <text evidence="1">Belongs to the hemerythrin family.</text>
</comment>
<keyword evidence="9" id="KW-1185">Reference proteome</keyword>
<reference evidence="8" key="1">
    <citation type="submission" date="2020-06" db="EMBL/GenBank/DDBJ databases">
        <title>Draft genomic sequecing of Geomonas sp. Red736.</title>
        <authorList>
            <person name="Itoh H."/>
            <person name="Xu Z.X."/>
            <person name="Ushijima N."/>
            <person name="Masuda Y."/>
            <person name="Shiratori Y."/>
            <person name="Senoo K."/>
        </authorList>
    </citation>
    <scope>NUCLEOTIDE SEQUENCE [LARGE SCALE GENOMIC DNA]</scope>
    <source>
        <strain evidence="8">Red736</strain>
    </source>
</reference>
<keyword evidence="2" id="KW-0561">Oxygen transport</keyword>
<dbReference type="NCBIfam" id="TIGR02481">
    <property type="entry name" value="hemeryth_dom"/>
    <property type="match status" value="1"/>
</dbReference>
<dbReference type="EMBL" id="BLXY01000015">
    <property type="protein sequence ID" value="GFO66033.1"/>
    <property type="molecule type" value="Genomic_DNA"/>
</dbReference>
<gene>
    <name evidence="6" type="ORF">GMPD_39520</name>
    <name evidence="7" type="ORF">M1B72_14090</name>
</gene>
<dbReference type="RefSeq" id="WP_183350632.1">
    <property type="nucleotide sequence ID" value="NZ_BLXY01000015.1"/>
</dbReference>
<dbReference type="PANTHER" id="PTHR37164">
    <property type="entry name" value="BACTERIOHEMERYTHRIN"/>
    <property type="match status" value="1"/>
</dbReference>
<dbReference type="GO" id="GO:0005344">
    <property type="term" value="F:oxygen carrier activity"/>
    <property type="evidence" value="ECO:0007669"/>
    <property type="project" value="UniProtKB-KW"/>
</dbReference>
<evidence type="ECO:0000259" key="5">
    <source>
        <dbReference type="Pfam" id="PF01814"/>
    </source>
</evidence>
<accession>A0A6V8N308</accession>
<dbReference type="CDD" id="cd12107">
    <property type="entry name" value="Hemerythrin"/>
    <property type="match status" value="1"/>
</dbReference>
<dbReference type="InterPro" id="IPR035938">
    <property type="entry name" value="Hemerythrin-like_sf"/>
</dbReference>
<evidence type="ECO:0000256" key="2">
    <source>
        <dbReference type="ARBA" id="ARBA00022621"/>
    </source>
</evidence>
<keyword evidence="2" id="KW-0813">Transport</keyword>
<dbReference type="GO" id="GO:0046872">
    <property type="term" value="F:metal ion binding"/>
    <property type="evidence" value="ECO:0007669"/>
    <property type="project" value="UniProtKB-KW"/>
</dbReference>
<sequence>MPIIEWKDCYVVGIQEIDQHHQSLVQYLNKTYDHFREGHQLDPSVLEILIDYSMQHFGCEERWMENSSYPKLGTHKDEHRQFRAKISQLKKKRALDTKASVELLWFLCNWVTHHIRETDAEFGRYLSTKSRHGVTTT</sequence>
<feature type="domain" description="Hemerythrin-like" evidence="5">
    <location>
        <begin position="13"/>
        <end position="124"/>
    </location>
</feature>
<dbReference type="PANTHER" id="PTHR37164:SF1">
    <property type="entry name" value="BACTERIOHEMERYTHRIN"/>
    <property type="match status" value="1"/>
</dbReference>
<proteinExistence type="inferred from homology"/>
<dbReference type="InterPro" id="IPR050669">
    <property type="entry name" value="Hemerythrin"/>
</dbReference>
<dbReference type="Gene3D" id="1.20.120.50">
    <property type="entry name" value="Hemerythrin-like"/>
    <property type="match status" value="1"/>
</dbReference>
<reference evidence="6" key="2">
    <citation type="journal article" date="2021" name="Int. J. Syst. Evol. Microbiol.">
        <title>Geomonas silvestris sp. nov., Geomonas paludis sp. nov. and Geomonas limicola sp. nov., isolated from terrestrial environments, and emended description of the genus Geomonas.</title>
        <authorList>
            <person name="Itoh H."/>
            <person name="Xu Z."/>
            <person name="Masuda Y."/>
            <person name="Ushijima N."/>
            <person name="Hayakawa C."/>
            <person name="Shiratori Y."/>
            <person name="Senoo K."/>
        </authorList>
    </citation>
    <scope>NUCLEOTIDE SEQUENCE</scope>
    <source>
        <strain evidence="6">Red736</strain>
    </source>
</reference>